<dbReference type="InterPro" id="IPR031306">
    <property type="entry name" value="CcdC"/>
</dbReference>
<name>A0ABY6Z1E6_9BACL</name>
<accession>A0ABY6Z1E6</accession>
<keyword evidence="1" id="KW-0472">Membrane</keyword>
<dbReference type="RefSeq" id="WP_268044076.1">
    <property type="nucleotide sequence ID" value="NZ_CP104064.1"/>
</dbReference>
<feature type="transmembrane region" description="Helical" evidence="1">
    <location>
        <begin position="63"/>
        <end position="86"/>
    </location>
</feature>
<dbReference type="PIRSF" id="PIRSF021441">
    <property type="entry name" value="DUF1453"/>
    <property type="match status" value="1"/>
</dbReference>
<organism evidence="2 3">
    <name type="scientific">Alicyclobacillus dauci</name>
    <dbReference type="NCBI Taxonomy" id="1475485"/>
    <lineage>
        <taxon>Bacteria</taxon>
        <taxon>Bacillati</taxon>
        <taxon>Bacillota</taxon>
        <taxon>Bacilli</taxon>
        <taxon>Bacillales</taxon>
        <taxon>Alicyclobacillaceae</taxon>
        <taxon>Alicyclobacillus</taxon>
    </lineage>
</organism>
<evidence type="ECO:0000313" key="3">
    <source>
        <dbReference type="Proteomes" id="UP001164803"/>
    </source>
</evidence>
<dbReference type="EMBL" id="CP104064">
    <property type="protein sequence ID" value="WAH36705.1"/>
    <property type="molecule type" value="Genomic_DNA"/>
</dbReference>
<evidence type="ECO:0000256" key="1">
    <source>
        <dbReference type="SAM" id="Phobius"/>
    </source>
</evidence>
<feature type="transmembrane region" description="Helical" evidence="1">
    <location>
        <begin position="6"/>
        <end position="26"/>
    </location>
</feature>
<sequence length="166" mass="18926">MNSSVATVVASVIAVVFALSVIVVRMRASRRPTNARKILIPPVMMSTGFLMYIFPFTHERFEYAVIAFLAGCVLSYPLILTSKMYMRDGNVYLQRSKAFIYILLGLLVLRMILHSVVEQYVDIYQTGSLFFVLAFGMLLPWRLAMYMQYRRISERGPSESSVESKA</sequence>
<keyword evidence="3" id="KW-1185">Reference proteome</keyword>
<gene>
    <name evidence="2" type="ORF">NZD86_21435</name>
</gene>
<dbReference type="InterPro" id="IPR058247">
    <property type="entry name" value="DUF1453"/>
</dbReference>
<keyword evidence="1" id="KW-0812">Transmembrane</keyword>
<dbReference type="Proteomes" id="UP001164803">
    <property type="component" value="Chromosome"/>
</dbReference>
<feature type="transmembrane region" description="Helical" evidence="1">
    <location>
        <begin position="38"/>
        <end position="57"/>
    </location>
</feature>
<proteinExistence type="predicted"/>
<dbReference type="Pfam" id="PF07301">
    <property type="entry name" value="DUF1453"/>
    <property type="match status" value="1"/>
</dbReference>
<evidence type="ECO:0000313" key="2">
    <source>
        <dbReference type="EMBL" id="WAH36705.1"/>
    </source>
</evidence>
<feature type="transmembrane region" description="Helical" evidence="1">
    <location>
        <begin position="98"/>
        <end position="117"/>
    </location>
</feature>
<protein>
    <submittedName>
        <fullName evidence="2">Cytochrome c biogenesis protein CcdC</fullName>
    </submittedName>
</protein>
<reference evidence="2" key="1">
    <citation type="submission" date="2022-08" db="EMBL/GenBank/DDBJ databases">
        <title>Alicyclobacillus dauci DSM2870, complete genome.</title>
        <authorList>
            <person name="Wang Q."/>
            <person name="Cai R."/>
            <person name="Wang Z."/>
        </authorList>
    </citation>
    <scope>NUCLEOTIDE SEQUENCE</scope>
    <source>
        <strain evidence="2">DSM 28700</strain>
    </source>
</reference>
<feature type="transmembrane region" description="Helical" evidence="1">
    <location>
        <begin position="123"/>
        <end position="141"/>
    </location>
</feature>
<dbReference type="PANTHER" id="PTHR39164">
    <property type="entry name" value="PROTEIN CCDC"/>
    <property type="match status" value="1"/>
</dbReference>
<keyword evidence="1" id="KW-1133">Transmembrane helix</keyword>
<dbReference type="PANTHER" id="PTHR39164:SF1">
    <property type="entry name" value="PROTEIN CCDC"/>
    <property type="match status" value="1"/>
</dbReference>